<dbReference type="PANTHER" id="PTHR30137:SF8">
    <property type="entry name" value="BLR5498 PROTEIN"/>
    <property type="match status" value="1"/>
</dbReference>
<proteinExistence type="predicted"/>
<dbReference type="OrthoDB" id="7903015at2"/>
<keyword evidence="2" id="KW-0503">Monooxygenase</keyword>
<evidence type="ECO:0000313" key="5">
    <source>
        <dbReference type="EMBL" id="TVT23245.1"/>
    </source>
</evidence>
<dbReference type="InterPro" id="IPR036661">
    <property type="entry name" value="Luciferase-like_sf"/>
</dbReference>
<evidence type="ECO:0000256" key="3">
    <source>
        <dbReference type="SAM" id="MobiDB-lite"/>
    </source>
</evidence>
<dbReference type="SUPFAM" id="SSF51679">
    <property type="entry name" value="Bacterial luciferase-like"/>
    <property type="match status" value="1"/>
</dbReference>
<dbReference type="InterPro" id="IPR011251">
    <property type="entry name" value="Luciferase-like_dom"/>
</dbReference>
<evidence type="ECO:0000313" key="6">
    <source>
        <dbReference type="Proteomes" id="UP000318578"/>
    </source>
</evidence>
<protein>
    <submittedName>
        <fullName evidence="5">LLM class flavin-dependent oxidoreductase</fullName>
    </submittedName>
</protein>
<organism evidence="5 6">
    <name type="scientific">Amycolatopsis acidiphila</name>
    <dbReference type="NCBI Taxonomy" id="715473"/>
    <lineage>
        <taxon>Bacteria</taxon>
        <taxon>Bacillati</taxon>
        <taxon>Actinomycetota</taxon>
        <taxon>Actinomycetes</taxon>
        <taxon>Pseudonocardiales</taxon>
        <taxon>Pseudonocardiaceae</taxon>
        <taxon>Amycolatopsis</taxon>
    </lineage>
</organism>
<dbReference type="InterPro" id="IPR050766">
    <property type="entry name" value="Bact_Lucif_Oxidored"/>
</dbReference>
<feature type="region of interest" description="Disordered" evidence="3">
    <location>
        <begin position="1"/>
        <end position="23"/>
    </location>
</feature>
<evidence type="ECO:0000256" key="2">
    <source>
        <dbReference type="ARBA" id="ARBA00023033"/>
    </source>
</evidence>
<dbReference type="EMBL" id="VJZA01000012">
    <property type="protein sequence ID" value="TVT23245.1"/>
    <property type="molecule type" value="Genomic_DNA"/>
</dbReference>
<keyword evidence="1" id="KW-0560">Oxidoreductase</keyword>
<comment type="caution">
    <text evidence="5">The sequence shown here is derived from an EMBL/GenBank/DDBJ whole genome shotgun (WGS) entry which is preliminary data.</text>
</comment>
<name>A0A558AG49_9PSEU</name>
<keyword evidence="6" id="KW-1185">Reference proteome</keyword>
<feature type="domain" description="Luciferase-like" evidence="4">
    <location>
        <begin position="39"/>
        <end position="341"/>
    </location>
</feature>
<dbReference type="Gene3D" id="3.20.20.30">
    <property type="entry name" value="Luciferase-like domain"/>
    <property type="match status" value="1"/>
</dbReference>
<dbReference type="AlphaFoldDB" id="A0A558AG49"/>
<gene>
    <name evidence="5" type="ORF">FNH06_10115</name>
</gene>
<reference evidence="5 6" key="1">
    <citation type="submission" date="2019-07" db="EMBL/GenBank/DDBJ databases">
        <title>New species of Amycolatopsis and Streptomyces.</title>
        <authorList>
            <person name="Duangmal K."/>
            <person name="Teo W.F.A."/>
            <person name="Lipun K."/>
        </authorList>
    </citation>
    <scope>NUCLEOTIDE SEQUENCE [LARGE SCALE GENOMIC DNA]</scope>
    <source>
        <strain evidence="5 6">JCM 30562</strain>
    </source>
</reference>
<sequence length="388" mass="42995">MCPLRTRTPQLDPPSRHPSGQGRPAVLNIGINLGFGRLDPSLTDEQLYSGELDVAVEAERLGYDSVWVVEHHFSDYSLCPDNLLVLAHLAGRTSRIKLGTAAVILPWNDPLRVAEKALMVDNICGGRLLLGVGRGLSRTEYEPFRIPLGETRDRFDEAAPMLFEALESGVIEGGGPYYPQPRAELRPRPRSSFLGRRYCVAGSPDSVVMAAKLRAKMMSFIVRPVPDLMPTFTRYRELYEAGHGEIAPPISLNVNMYCHEDDELARERHFEYVNRFFMSNVEHYEMAGEHFAGVKGHERYAANAAYFREIGLEKAADDYAATALWGSPERVLGHIEAIRDVLGDFELTLAPAFGGMPYEHARASLGLFAREVLPKARGLRGAAVSVAA</sequence>
<dbReference type="GO" id="GO:0004497">
    <property type="term" value="F:monooxygenase activity"/>
    <property type="evidence" value="ECO:0007669"/>
    <property type="project" value="UniProtKB-KW"/>
</dbReference>
<dbReference type="GO" id="GO:0005829">
    <property type="term" value="C:cytosol"/>
    <property type="evidence" value="ECO:0007669"/>
    <property type="project" value="TreeGrafter"/>
</dbReference>
<dbReference type="Pfam" id="PF00296">
    <property type="entry name" value="Bac_luciferase"/>
    <property type="match status" value="1"/>
</dbReference>
<dbReference type="PANTHER" id="PTHR30137">
    <property type="entry name" value="LUCIFERASE-LIKE MONOOXYGENASE"/>
    <property type="match status" value="1"/>
</dbReference>
<accession>A0A558AG49</accession>
<dbReference type="Proteomes" id="UP000318578">
    <property type="component" value="Unassembled WGS sequence"/>
</dbReference>
<dbReference type="GO" id="GO:0016705">
    <property type="term" value="F:oxidoreductase activity, acting on paired donors, with incorporation or reduction of molecular oxygen"/>
    <property type="evidence" value="ECO:0007669"/>
    <property type="project" value="InterPro"/>
</dbReference>
<evidence type="ECO:0000256" key="1">
    <source>
        <dbReference type="ARBA" id="ARBA00023002"/>
    </source>
</evidence>
<evidence type="ECO:0000259" key="4">
    <source>
        <dbReference type="Pfam" id="PF00296"/>
    </source>
</evidence>